<organism evidence="1 2">
    <name type="scientific">Phyllobacterium bourgognense</name>
    <dbReference type="NCBI Taxonomy" id="314236"/>
    <lineage>
        <taxon>Bacteria</taxon>
        <taxon>Pseudomonadati</taxon>
        <taxon>Pseudomonadota</taxon>
        <taxon>Alphaproteobacteria</taxon>
        <taxon>Hyphomicrobiales</taxon>
        <taxon>Phyllobacteriaceae</taxon>
        <taxon>Phyllobacterium</taxon>
    </lineage>
</organism>
<accession>A0A368YGD9</accession>
<sequence>MDGAEALRGDVMKAVTPLLKSKSWNHSNNSGNIIGSVMCQSLT</sequence>
<comment type="caution">
    <text evidence="1">The sequence shown here is derived from an EMBL/GenBank/DDBJ whole genome shotgun (WGS) entry which is preliminary data.</text>
</comment>
<evidence type="ECO:0000313" key="1">
    <source>
        <dbReference type="EMBL" id="RCW78709.1"/>
    </source>
</evidence>
<keyword evidence="2" id="KW-1185">Reference proteome</keyword>
<protein>
    <submittedName>
        <fullName evidence="1">Uncharacterized protein</fullName>
    </submittedName>
</protein>
<dbReference type="EMBL" id="QPJM01000022">
    <property type="protein sequence ID" value="RCW78709.1"/>
    <property type="molecule type" value="Genomic_DNA"/>
</dbReference>
<proteinExistence type="predicted"/>
<dbReference type="AlphaFoldDB" id="A0A368YGD9"/>
<name>A0A368YGD9_9HYPH</name>
<evidence type="ECO:0000313" key="2">
    <source>
        <dbReference type="Proteomes" id="UP000253324"/>
    </source>
</evidence>
<gene>
    <name evidence="1" type="ORF">C7476_12221</name>
</gene>
<reference evidence="1 2" key="1">
    <citation type="submission" date="2018-07" db="EMBL/GenBank/DDBJ databases">
        <title>Genomic Encyclopedia of Type Strains, Phase III (KMG-III): the genomes of soil and plant-associated and newly described type strains.</title>
        <authorList>
            <person name="Whitman W."/>
        </authorList>
    </citation>
    <scope>NUCLEOTIDE SEQUENCE [LARGE SCALE GENOMIC DNA]</scope>
    <source>
        <strain evidence="1 2">31-25a</strain>
    </source>
</reference>
<dbReference type="Proteomes" id="UP000253324">
    <property type="component" value="Unassembled WGS sequence"/>
</dbReference>